<feature type="region of interest" description="Disordered" evidence="1">
    <location>
        <begin position="1"/>
        <end position="28"/>
    </location>
</feature>
<protein>
    <submittedName>
        <fullName evidence="2">Uncharacterized protein</fullName>
    </submittedName>
</protein>
<proteinExistence type="predicted"/>
<reference evidence="2 3" key="1">
    <citation type="journal article" date="2019" name="Int. J. Syst. Evol. Microbiol.">
        <title>The Global Catalogue of Microorganisms (GCM) 10K type strain sequencing project: providing services to taxonomists for standard genome sequencing and annotation.</title>
        <authorList>
            <consortium name="The Broad Institute Genomics Platform"/>
            <consortium name="The Broad Institute Genome Sequencing Center for Infectious Disease"/>
            <person name="Wu L."/>
            <person name="Ma J."/>
        </authorList>
    </citation>
    <scope>NUCLEOTIDE SEQUENCE [LARGE SCALE GENOMIC DNA]</scope>
    <source>
        <strain evidence="2 3">JCM 16374</strain>
    </source>
</reference>
<feature type="region of interest" description="Disordered" evidence="1">
    <location>
        <begin position="95"/>
        <end position="122"/>
    </location>
</feature>
<feature type="compositionally biased region" description="Polar residues" evidence="1">
    <location>
        <begin position="7"/>
        <end position="18"/>
    </location>
</feature>
<gene>
    <name evidence="2" type="ORF">GCM10009864_26250</name>
</gene>
<organism evidence="2 3">
    <name type="scientific">Streptomyces lunalinharesii</name>
    <dbReference type="NCBI Taxonomy" id="333384"/>
    <lineage>
        <taxon>Bacteria</taxon>
        <taxon>Bacillati</taxon>
        <taxon>Actinomycetota</taxon>
        <taxon>Actinomycetes</taxon>
        <taxon>Kitasatosporales</taxon>
        <taxon>Streptomycetaceae</taxon>
        <taxon>Streptomyces</taxon>
    </lineage>
</organism>
<feature type="compositionally biased region" description="Basic residues" evidence="1">
    <location>
        <begin position="95"/>
        <end position="109"/>
    </location>
</feature>
<dbReference type="Proteomes" id="UP001500994">
    <property type="component" value="Unassembled WGS sequence"/>
</dbReference>
<dbReference type="EMBL" id="BAAARK010000006">
    <property type="protein sequence ID" value="GAA2658320.1"/>
    <property type="molecule type" value="Genomic_DNA"/>
</dbReference>
<evidence type="ECO:0000256" key="1">
    <source>
        <dbReference type="SAM" id="MobiDB-lite"/>
    </source>
</evidence>
<keyword evidence="3" id="KW-1185">Reference proteome</keyword>
<evidence type="ECO:0000313" key="2">
    <source>
        <dbReference type="EMBL" id="GAA2658320.1"/>
    </source>
</evidence>
<comment type="caution">
    <text evidence="2">The sequence shown here is derived from an EMBL/GenBank/DDBJ whole genome shotgun (WGS) entry which is preliminary data.</text>
</comment>
<accession>A0ABN3RQJ4</accession>
<evidence type="ECO:0000313" key="3">
    <source>
        <dbReference type="Proteomes" id="UP001500994"/>
    </source>
</evidence>
<name>A0ABN3RQJ4_9ACTN</name>
<sequence length="137" mass="14961">MDEQGAPTHQRTRCSPSQSDDRLTLRTRASTHAWGMNEDFAKKISNSAVAAAVPLPQREHYEITVSDQTPRALVLTSKGVSGWFEEVPVGGHVLRHRRQPQREHAHHAASGHGSPRDGQVSEARSVAAWGYGGRHGG</sequence>